<dbReference type="CDD" id="cd06261">
    <property type="entry name" value="TM_PBP2"/>
    <property type="match status" value="1"/>
</dbReference>
<accession>A0ABW0R2U2</accession>
<feature type="domain" description="ABC transmembrane type-1" evidence="8">
    <location>
        <begin position="83"/>
        <end position="278"/>
    </location>
</feature>
<keyword evidence="10" id="KW-1185">Reference proteome</keyword>
<evidence type="ECO:0000256" key="5">
    <source>
        <dbReference type="ARBA" id="ARBA00022989"/>
    </source>
</evidence>
<feature type="transmembrane region" description="Helical" evidence="7">
    <location>
        <begin position="274"/>
        <end position="293"/>
    </location>
</feature>
<protein>
    <submittedName>
        <fullName evidence="9">Carbohydrate ABC transporter permease</fullName>
    </submittedName>
</protein>
<comment type="subcellular location">
    <subcellularLocation>
        <location evidence="1 7">Cell membrane</location>
        <topology evidence="1 7">Multi-pass membrane protein</topology>
    </subcellularLocation>
</comment>
<reference evidence="10" key="1">
    <citation type="journal article" date="2019" name="Int. J. Syst. Evol. Microbiol.">
        <title>The Global Catalogue of Microorganisms (GCM) 10K type strain sequencing project: providing services to taxonomists for standard genome sequencing and annotation.</title>
        <authorList>
            <consortium name="The Broad Institute Genomics Platform"/>
            <consortium name="The Broad Institute Genome Sequencing Center for Infectious Disease"/>
            <person name="Wu L."/>
            <person name="Ma J."/>
        </authorList>
    </citation>
    <scope>NUCLEOTIDE SEQUENCE [LARGE SCALE GENOMIC DNA]</scope>
    <source>
        <strain evidence="10">CGMCC 1.18578</strain>
    </source>
</reference>
<evidence type="ECO:0000256" key="7">
    <source>
        <dbReference type="RuleBase" id="RU363032"/>
    </source>
</evidence>
<dbReference type="InterPro" id="IPR035906">
    <property type="entry name" value="MetI-like_sf"/>
</dbReference>
<feature type="transmembrane region" description="Helical" evidence="7">
    <location>
        <begin position="150"/>
        <end position="171"/>
    </location>
</feature>
<evidence type="ECO:0000256" key="1">
    <source>
        <dbReference type="ARBA" id="ARBA00004651"/>
    </source>
</evidence>
<feature type="transmembrane region" description="Helical" evidence="7">
    <location>
        <begin position="82"/>
        <end position="106"/>
    </location>
</feature>
<dbReference type="RefSeq" id="WP_378112624.1">
    <property type="nucleotide sequence ID" value="NZ_JBHSNC010000045.1"/>
</dbReference>
<sequence>MASAALKPSRTNSISPLANVIVHGFFWLYSLACVLPVLLVIVVSLSNEDSVLLHGYQFFPEKFSGFAYEFLFRDNWLSIVKAYGYSTFITVAGTLVGVIMMALFAYPISRKDFPARKAFTFYVFFTMLFSGGLVPFYLTYVQYLDLKDSLLALIIPLLISPFFVLLMKTFFTSSIPSEVLESATIDGAGEFRIFWGIVLPLSLPVLATVALFTTLTYWNDWFLSMIFITTEDKISLQYLMYKTMLNIQYLTSNPNATQSISASGGLLNLPSETVRMAMCVVGIGPMMLAYPFFQRFFVKGLTVGAVKG</sequence>
<evidence type="ECO:0000259" key="8">
    <source>
        <dbReference type="PROSITE" id="PS50928"/>
    </source>
</evidence>
<keyword evidence="3" id="KW-1003">Cell membrane</keyword>
<dbReference type="SUPFAM" id="SSF161098">
    <property type="entry name" value="MetI-like"/>
    <property type="match status" value="1"/>
</dbReference>
<gene>
    <name evidence="9" type="ORF">ACFPQ4_14680</name>
</gene>
<evidence type="ECO:0000256" key="6">
    <source>
        <dbReference type="ARBA" id="ARBA00023136"/>
    </source>
</evidence>
<proteinExistence type="inferred from homology"/>
<feature type="transmembrane region" description="Helical" evidence="7">
    <location>
        <begin position="118"/>
        <end position="138"/>
    </location>
</feature>
<dbReference type="PROSITE" id="PS50928">
    <property type="entry name" value="ABC_TM1"/>
    <property type="match status" value="1"/>
</dbReference>
<keyword evidence="5 7" id="KW-1133">Transmembrane helix</keyword>
<keyword evidence="6 7" id="KW-0472">Membrane</keyword>
<dbReference type="PANTHER" id="PTHR43744:SF9">
    <property type="entry name" value="POLYGALACTURONAN_RHAMNOGALACTURONAN TRANSPORT SYSTEM PERMEASE PROTEIN YTCP"/>
    <property type="match status" value="1"/>
</dbReference>
<dbReference type="Proteomes" id="UP001596108">
    <property type="component" value="Unassembled WGS sequence"/>
</dbReference>
<evidence type="ECO:0000256" key="2">
    <source>
        <dbReference type="ARBA" id="ARBA00022448"/>
    </source>
</evidence>
<evidence type="ECO:0000313" key="9">
    <source>
        <dbReference type="EMBL" id="MFC5530680.1"/>
    </source>
</evidence>
<feature type="transmembrane region" description="Helical" evidence="7">
    <location>
        <begin position="192"/>
        <end position="218"/>
    </location>
</feature>
<keyword evidence="2 7" id="KW-0813">Transport</keyword>
<dbReference type="EMBL" id="JBHSNC010000045">
    <property type="protein sequence ID" value="MFC5530680.1"/>
    <property type="molecule type" value="Genomic_DNA"/>
</dbReference>
<keyword evidence="4 7" id="KW-0812">Transmembrane</keyword>
<evidence type="ECO:0000256" key="4">
    <source>
        <dbReference type="ARBA" id="ARBA00022692"/>
    </source>
</evidence>
<dbReference type="Pfam" id="PF00528">
    <property type="entry name" value="BPD_transp_1"/>
    <property type="match status" value="1"/>
</dbReference>
<comment type="caution">
    <text evidence="9">The sequence shown here is derived from an EMBL/GenBank/DDBJ whole genome shotgun (WGS) entry which is preliminary data.</text>
</comment>
<dbReference type="Gene3D" id="1.10.3720.10">
    <property type="entry name" value="MetI-like"/>
    <property type="match status" value="1"/>
</dbReference>
<evidence type="ECO:0000256" key="3">
    <source>
        <dbReference type="ARBA" id="ARBA00022475"/>
    </source>
</evidence>
<organism evidence="9 10">
    <name type="scientific">Cohnella yongneupensis</name>
    <dbReference type="NCBI Taxonomy" id="425006"/>
    <lineage>
        <taxon>Bacteria</taxon>
        <taxon>Bacillati</taxon>
        <taxon>Bacillota</taxon>
        <taxon>Bacilli</taxon>
        <taxon>Bacillales</taxon>
        <taxon>Paenibacillaceae</taxon>
        <taxon>Cohnella</taxon>
    </lineage>
</organism>
<dbReference type="InterPro" id="IPR000515">
    <property type="entry name" value="MetI-like"/>
</dbReference>
<evidence type="ECO:0000313" key="10">
    <source>
        <dbReference type="Proteomes" id="UP001596108"/>
    </source>
</evidence>
<name>A0ABW0R2U2_9BACL</name>
<comment type="similarity">
    <text evidence="7">Belongs to the binding-protein-dependent transport system permease family.</text>
</comment>
<feature type="transmembrane region" description="Helical" evidence="7">
    <location>
        <begin position="20"/>
        <end position="45"/>
    </location>
</feature>
<dbReference type="PANTHER" id="PTHR43744">
    <property type="entry name" value="ABC TRANSPORTER PERMEASE PROTEIN MG189-RELATED-RELATED"/>
    <property type="match status" value="1"/>
</dbReference>